<dbReference type="CDD" id="cd19545">
    <property type="entry name" value="FUM14_C_NRPS-like"/>
    <property type="match status" value="1"/>
</dbReference>
<dbReference type="CDD" id="cd05918">
    <property type="entry name" value="A_NRPS_SidN3_like"/>
    <property type="match status" value="2"/>
</dbReference>
<dbReference type="Gene3D" id="3.30.300.30">
    <property type="match status" value="2"/>
</dbReference>
<dbReference type="GO" id="GO:0016874">
    <property type="term" value="F:ligase activity"/>
    <property type="evidence" value="ECO:0007669"/>
    <property type="project" value="UniProtKB-KW"/>
</dbReference>
<dbReference type="Pfam" id="PF00501">
    <property type="entry name" value="AMP-binding"/>
    <property type="match status" value="2"/>
</dbReference>
<dbReference type="InterPro" id="IPR045851">
    <property type="entry name" value="AMP-bd_C_sf"/>
</dbReference>
<dbReference type="Gene3D" id="3.30.559.10">
    <property type="entry name" value="Chloramphenicol acetyltransferase-like domain"/>
    <property type="match status" value="3"/>
</dbReference>
<dbReference type="FunFam" id="3.30.559.30:FF:000002">
    <property type="entry name" value="Nonribosomal peptide synthase Pes1"/>
    <property type="match status" value="1"/>
</dbReference>
<evidence type="ECO:0000259" key="6">
    <source>
        <dbReference type="PROSITE" id="PS50075"/>
    </source>
</evidence>
<dbReference type="Gene3D" id="3.30.559.30">
    <property type="entry name" value="Nonribosomal peptide synthetase, condensation domain"/>
    <property type="match status" value="4"/>
</dbReference>
<dbReference type="SUPFAM" id="SSF56801">
    <property type="entry name" value="Acetyl-CoA synthetase-like"/>
    <property type="match status" value="2"/>
</dbReference>
<dbReference type="InterPro" id="IPR000873">
    <property type="entry name" value="AMP-dep_synth/lig_dom"/>
</dbReference>
<organism evidence="7 8">
    <name type="scientific">Trichoderma harzianum</name>
    <name type="common">Hypocrea lixii</name>
    <dbReference type="NCBI Taxonomy" id="5544"/>
    <lineage>
        <taxon>Eukaryota</taxon>
        <taxon>Fungi</taxon>
        <taxon>Dikarya</taxon>
        <taxon>Ascomycota</taxon>
        <taxon>Pezizomycotina</taxon>
        <taxon>Sordariomycetes</taxon>
        <taxon>Hypocreomycetidae</taxon>
        <taxon>Hypocreales</taxon>
        <taxon>Hypocreaceae</taxon>
        <taxon>Trichoderma</taxon>
    </lineage>
</organism>
<sequence length="2835" mass="314432">MTVPDSVRQSELYWQNTLTDFNAATFPHLKLPDQNPQANDTVTYEIPIHLKKPPVATIPVLMRASWALVIGCMTNSDDVVFGVTVSEQNASIDGTNDLVDQTTALAPVRISWNRASTVTDYLKTIHKQGWGMAPFEYIGLDNIAKISPESHQATEFQSLLIMQTRETGRFQPPLAGWTGQSLLLHILHDAESISITATFDANVVESWVVEGALKQFTSLFQQLQQSSPATILADLELVTYDNLETIWSWNGNHPPSVDLCIHTVIEQNAREQPDAVSVQAWDGQLTYSELNHLSSILACRLVELGVGPNKLIPLCFEKSMWTMIALLGVLKAGGGFVLLDPFLPQERLRTIAHQTQSDFILSSISSQSVSMKLLNRVIIINHEFFVNLSSGPLFIPAPDPDSIMYVVFTSGSTGTPKGAMISHRNFSSAMTYQLEHYKVTSQMRMFDFASYSFVASIANLFITLTAGGCICIPSEYDKRNRLADSIASLRANVIHLTPSASRLITPDLVPEVELVIFSGEGLHTEDIKVWWGKVRVMNVLGLSECAPRSVLNVIAKSPEEATRIGKGIGQVTWVVDPEDHNRLMPVGAVGELLLEGPLVGLGYLNDEARTAQSFIDNPRWLLEGCPSKPAGRQGRLYKTGDLVRYHQDGSLSYVARKDAQVKVRGQRVELGEVEYRIKEALSDVEKVVVDVISPRGEKANHFILAAFTQPIELPSIPATSDLFKAILLPVTPDNEERMAKNLPSYMIPALFFAMSKLPTTPTGKIDRRKLREIGSSFSLQDLADMRTTSASPKRMPSLDEEQQIQSLWSQVLHLKLSSIGLDDTFVQLGGDSLGAMKVVSEARKIGLGLSVADVLGSSTLGEVAKTVQQVSFYGAVDISPFHLVPADSHLPLLLDEVQKLYGIQKETIVDMYPCTPLQEGLFSLSVTQGGYITQRILRLAPGLDLDRFRTAWETVSGAFEILRTRIIAPNHGRLLQVVINQPAAFVTATGLEDYLKADKAHQMALGMPLVRYALVKDEVGLYSHFVLTIHHALYDGWSMRLILDSVDKVYRGQDLDAPPKFNGFIDYVNQQSAELAKAYWLRFLDGYSGTPFPTLLPTIHQPSIDSRLRWDMSIPNTTTMKVTASSLIRAAWALTVGLWIDANDVVFGVPLSGRNAPIPGIEKMAAPTIATVPVRVRWDKHSTIVDYLETVQKQAIEMIPFEQSGLSMISRSGDGCQRACEFQTLLLVQPDISPIEETLGKWELKEYQELNTYALTVEVKLGARGITVHAGFDSKVLETQLVQNLVQSFESVLQQLSIANPDEKMLKVDIMTAQDVERIWSWNGRLPNAIDRCVHSLIEDQVCADPASPAIYAWDATLSYEELDRLSTKLAWRLQDIGLALGDIVPLCFEKSAWIIVSLLAVVKAGGTFVLLDNALPEQRLQVIVQQVNARIILSSTDCQSLSLRLASTVIPVSASLASDLENQPERQLSSPTPDSILYVAFTSGSTGVPKGAQVSHRNFASAIHHQTKKFAYKKSWRVFDFASYSFDMSIFAILYTLATGACLCIPNDEDRKSDLPKAISDMQADSIILTPSVLRTLHPTEVSCLKLIMSIGEPLCRDDVTPWVTAGVQLVNAYGPAECTPVSTINTDVADGEGNPHVGRGLGHVTWVADAEDHNRLVPVGKVGELLLEGPLVGCGYLANPEKTQAVFIEDPSWLLKGSMKHAGRRGRLYKTGDLVSYNDNGTLNYISRKDNQVKIRGQRVELGEVEHHVKQCIADAVQVVAEVVSNGDSGANPVLVAFVTKTSTNAETNSFIIQTSHGLEPEVEKALTELLPLYMIPVAIFHLEEMPMTATEKTDRKKLRMIGSELLARQRAERQTSSPKPKQQPSSAVEVQIRRIWAQVLNINESDIGVDDSFLQLGGDSITAMQVSSLARASYINISSADVLRVKTVSKLAANSAVARPLTNYSVQPSVDTGNSFSLSPVQNLYMHLQPSPNLPYDQNFFLGLKTNLSQDVIAAAIETLVERHSILRARFFQDNDGSWQQKISQDISGSIFIRAKQTNEESVANMIAQCRGSLDIVKGPLIAACIINEDETQSLFLSIHHLVVDLVSWRVLLRDLESILTSKDNFASASLDFQTWTILQEQYASIGLETQSFRPSKPEMGHLEYWGVDYLSNKSDSILTRTFALKVQATSAILGHCNDAFGTRPVELMIAAAIHSFVSRFPDRHSPMIMNEGHGREPWDNSVDVSNTVGWFTTMSPVQVPSDVNSSLNDVIRLTKDLMRNQPQNGWAKFTSLCKDSAGAMEFAKQFPVEILFNYAGIYQQLENDDAFFQKLQLPRNCDPLARLDVQRFALFDIGARVEKGSLIVSVAYNKYMNHQSEICDWVDILQGTLARMSSELPTAMPCWTLTDFPLAFQTYDEIQELSQYHLSRLGVKSRDVEDIFPCSPLQRGVLAACKRDPRNYRAKFAVEVRAGPGEGILDISKLEMAWREVVRKYALLRSLLITKIGEQKEAFHVVLKDPIPSVCRIRKQNSTSQWTLQHEISETYGPDELQHHLIIHEIDATTAHLELHISHAIMDGFSLQLLWKNLQEAYNDSQGSTGSYRSFVEYLESQSKDASIDFWSGRLENAVPCILPAAVVDQNSSSFENIQVPIKSNELMKEFCSASEITTATLIRVAWAMVLRLYTGSLSPCFGNISSGRDAPIPRVDRIFGPLISMEPCLISFENSLSMLEVLKAAQQDYLDSLPYQHLPLREIHHMLGLKKKPLFNSIVSFQRSWGWEGQDGLSVNHLDAFDPNEYDITVRVSDGNAGTLVKLTFRPNFLSSDEKREVARVFGKAISAIVTDPLRKVEDIQL</sequence>
<dbReference type="FunFam" id="3.30.300.30:FF:000015">
    <property type="entry name" value="Nonribosomal peptide synthase SidD"/>
    <property type="match status" value="2"/>
</dbReference>
<dbReference type="FunFam" id="3.40.50.12780:FF:000014">
    <property type="entry name" value="Nonribosomal peptide synthetase 1"/>
    <property type="match status" value="2"/>
</dbReference>
<dbReference type="OrthoDB" id="416786at2759"/>
<dbReference type="GO" id="GO:0044550">
    <property type="term" value="P:secondary metabolite biosynthetic process"/>
    <property type="evidence" value="ECO:0007669"/>
    <property type="project" value="TreeGrafter"/>
</dbReference>
<dbReference type="InterPro" id="IPR010071">
    <property type="entry name" value="AA_adenyl_dom"/>
</dbReference>
<evidence type="ECO:0000256" key="4">
    <source>
        <dbReference type="ARBA" id="ARBA00029454"/>
    </source>
</evidence>
<keyword evidence="1" id="KW-0596">Phosphopantetheine</keyword>
<dbReference type="FunFam" id="3.30.559.30:FF:000003">
    <property type="entry name" value="Nonribosomal peptide synthase SidD"/>
    <property type="match status" value="1"/>
</dbReference>
<dbReference type="CDD" id="cd19542">
    <property type="entry name" value="CT_NRPS-like"/>
    <property type="match status" value="1"/>
</dbReference>
<evidence type="ECO:0000256" key="2">
    <source>
        <dbReference type="ARBA" id="ARBA00022553"/>
    </source>
</evidence>
<feature type="region of interest" description="Disordered" evidence="5">
    <location>
        <begin position="1851"/>
        <end position="1870"/>
    </location>
</feature>
<dbReference type="Gene3D" id="1.10.1200.10">
    <property type="entry name" value="ACP-like"/>
    <property type="match status" value="2"/>
</dbReference>
<dbReference type="PROSITE" id="PS00012">
    <property type="entry name" value="PHOSPHOPANTETHEINE"/>
    <property type="match status" value="2"/>
</dbReference>
<dbReference type="SUPFAM" id="SSF52777">
    <property type="entry name" value="CoA-dependent acyltransferases"/>
    <property type="match status" value="7"/>
</dbReference>
<dbReference type="InterPro" id="IPR020806">
    <property type="entry name" value="PKS_PP-bd"/>
</dbReference>
<feature type="compositionally biased region" description="Low complexity" evidence="5">
    <location>
        <begin position="1859"/>
        <end position="1869"/>
    </location>
</feature>
<keyword evidence="2" id="KW-0597">Phosphoprotein</keyword>
<accession>A0A0G0ATY0</accession>
<dbReference type="PANTHER" id="PTHR45527">
    <property type="entry name" value="NONRIBOSOMAL PEPTIDE SYNTHETASE"/>
    <property type="match status" value="1"/>
</dbReference>
<name>A0A0G0ATY0_TRIHA</name>
<dbReference type="Pfam" id="PF00550">
    <property type="entry name" value="PP-binding"/>
    <property type="match status" value="2"/>
</dbReference>
<dbReference type="InterPro" id="IPR001242">
    <property type="entry name" value="Condensation_dom"/>
</dbReference>
<feature type="domain" description="Carrier" evidence="6">
    <location>
        <begin position="795"/>
        <end position="871"/>
    </location>
</feature>
<evidence type="ECO:0000256" key="1">
    <source>
        <dbReference type="ARBA" id="ARBA00022450"/>
    </source>
</evidence>
<evidence type="ECO:0000256" key="5">
    <source>
        <dbReference type="SAM" id="MobiDB-lite"/>
    </source>
</evidence>
<evidence type="ECO:0000313" key="8">
    <source>
        <dbReference type="Proteomes" id="UP000034112"/>
    </source>
</evidence>
<reference evidence="8" key="1">
    <citation type="journal article" date="2015" name="Genome Announc.">
        <title>Draft whole-genome sequence of the biocontrol agent Trichoderma harzianum T6776.</title>
        <authorList>
            <person name="Baroncelli R."/>
            <person name="Piaggeschi G."/>
            <person name="Fiorini L."/>
            <person name="Bertolini E."/>
            <person name="Zapparata A."/>
            <person name="Pe M.E."/>
            <person name="Sarrocco S."/>
            <person name="Vannacci G."/>
        </authorList>
    </citation>
    <scope>NUCLEOTIDE SEQUENCE [LARGE SCALE GENOMIC DNA]</scope>
    <source>
        <strain evidence="8">T6776</strain>
    </source>
</reference>
<dbReference type="GO" id="GO:0005737">
    <property type="term" value="C:cytoplasm"/>
    <property type="evidence" value="ECO:0007669"/>
    <property type="project" value="TreeGrafter"/>
</dbReference>
<dbReference type="PROSITE" id="PS50075">
    <property type="entry name" value="CARRIER"/>
    <property type="match status" value="2"/>
</dbReference>
<dbReference type="InterPro" id="IPR009081">
    <property type="entry name" value="PP-bd_ACP"/>
</dbReference>
<dbReference type="InterPro" id="IPR042099">
    <property type="entry name" value="ANL_N_sf"/>
</dbReference>
<comment type="similarity">
    <text evidence="4">Belongs to the NRP synthetase family.</text>
</comment>
<dbReference type="GO" id="GO:0043041">
    <property type="term" value="P:amino acid activation for nonribosomal peptide biosynthetic process"/>
    <property type="evidence" value="ECO:0007669"/>
    <property type="project" value="TreeGrafter"/>
</dbReference>
<gene>
    <name evidence="7" type="ORF">THAR02_00102</name>
</gene>
<dbReference type="PROSITE" id="PS00455">
    <property type="entry name" value="AMP_BINDING"/>
    <property type="match status" value="2"/>
</dbReference>
<dbReference type="NCBIfam" id="TIGR01733">
    <property type="entry name" value="AA-adenyl-dom"/>
    <property type="match status" value="2"/>
</dbReference>
<dbReference type="CDD" id="cd19534">
    <property type="entry name" value="E_NRPS"/>
    <property type="match status" value="1"/>
</dbReference>
<dbReference type="EMBL" id="JOKZ01000001">
    <property type="protein sequence ID" value="KKP07894.1"/>
    <property type="molecule type" value="Genomic_DNA"/>
</dbReference>
<evidence type="ECO:0000313" key="7">
    <source>
        <dbReference type="EMBL" id="KKP07894.1"/>
    </source>
</evidence>
<dbReference type="InterPro" id="IPR023213">
    <property type="entry name" value="CAT-like_dom_sf"/>
</dbReference>
<dbReference type="SMART" id="SM00823">
    <property type="entry name" value="PKS_PP"/>
    <property type="match status" value="2"/>
</dbReference>
<dbReference type="InterPro" id="IPR020845">
    <property type="entry name" value="AMP-binding_CS"/>
</dbReference>
<comment type="caution">
    <text evidence="7">The sequence shown here is derived from an EMBL/GenBank/DDBJ whole genome shotgun (WGS) entry which is preliminary data.</text>
</comment>
<dbReference type="SUPFAM" id="SSF47336">
    <property type="entry name" value="ACP-like"/>
    <property type="match status" value="2"/>
</dbReference>
<dbReference type="InterPro" id="IPR036736">
    <property type="entry name" value="ACP-like_sf"/>
</dbReference>
<protein>
    <recommendedName>
        <fullName evidence="6">Carrier domain-containing protein</fullName>
    </recommendedName>
</protein>
<dbReference type="PANTHER" id="PTHR45527:SF1">
    <property type="entry name" value="FATTY ACID SYNTHASE"/>
    <property type="match status" value="1"/>
</dbReference>
<proteinExistence type="inferred from homology"/>
<dbReference type="OMA" id="CECTPIT"/>
<dbReference type="GO" id="GO:0031177">
    <property type="term" value="F:phosphopantetheine binding"/>
    <property type="evidence" value="ECO:0007669"/>
    <property type="project" value="InterPro"/>
</dbReference>
<dbReference type="Pfam" id="PF00668">
    <property type="entry name" value="Condensation"/>
    <property type="match status" value="3"/>
</dbReference>
<dbReference type="Proteomes" id="UP000034112">
    <property type="component" value="Unassembled WGS sequence"/>
</dbReference>
<keyword evidence="3" id="KW-0436">Ligase</keyword>
<evidence type="ECO:0000256" key="3">
    <source>
        <dbReference type="ARBA" id="ARBA00022598"/>
    </source>
</evidence>
<dbReference type="InterPro" id="IPR006162">
    <property type="entry name" value="Ppantetheine_attach_site"/>
</dbReference>
<feature type="domain" description="Carrier" evidence="6">
    <location>
        <begin position="1866"/>
        <end position="1942"/>
    </location>
</feature>
<dbReference type="Gene3D" id="3.40.50.12780">
    <property type="entry name" value="N-terminal domain of ligase-like"/>
    <property type="match status" value="2"/>
</dbReference>